<gene>
    <name evidence="4" type="ORF">D3875_21670</name>
</gene>
<feature type="compositionally biased region" description="Gly residues" evidence="2">
    <location>
        <begin position="10"/>
        <end position="25"/>
    </location>
</feature>
<sequence length="465" mass="46253">MGAGEASSAQGGGAAGPSGWSGRGSGNRTSGAATSSEAGAGNAARTGRSGEAGAGQAQSGQGQRGQTQRGQAQGQQTDGGVVTPVSATEVKAGTLTTQRRLSGTVSATQSTTVNARVTGVVRSVKAGVGDQVSSGQEVLVVSSPDLQSAVQTAESNLAAAQQEWRSRQRVLTSGRVSLQQAITSAQNTLNNARKQLNSLQQLYAVGAVARSEVDAQQVAVSSAQSALLTAQSNLTDTTQGAQEDVSAAQLSVQKAQIALQQAQRDAAVTRLTAPYGGTLTAVNLSEGETVSSGTPAFTLVSSTLAVKVNVPATEAASLPAGTQLKFVVGQQTYPLKVAQVGGGTTGSVPVTARFTTERLPASGTVGSVIYTAKVGQGILLPSTALLADNDKTYVFVIQAEKAQRTQVTVLGQAGTQSVVQGIPSGVQVITQPPSGLVSGSSVTTSNGGGARQGGFGAGGPPAGAP</sequence>
<dbReference type="AlphaFoldDB" id="A0A418V097"/>
<reference evidence="4 5" key="1">
    <citation type="submission" date="2018-09" db="EMBL/GenBank/DDBJ databases">
        <authorList>
            <person name="Zhu H."/>
        </authorList>
    </citation>
    <scope>NUCLEOTIDE SEQUENCE [LARGE SCALE GENOMIC DNA]</scope>
    <source>
        <strain evidence="4 5">K2S05-167</strain>
    </source>
</reference>
<dbReference type="GO" id="GO:1990281">
    <property type="term" value="C:efflux pump complex"/>
    <property type="evidence" value="ECO:0007669"/>
    <property type="project" value="TreeGrafter"/>
</dbReference>
<proteinExistence type="predicted"/>
<feature type="compositionally biased region" description="Low complexity" evidence="2">
    <location>
        <begin position="26"/>
        <end position="80"/>
    </location>
</feature>
<feature type="compositionally biased region" description="Low complexity" evidence="2">
    <location>
        <begin position="436"/>
        <end position="445"/>
    </location>
</feature>
<dbReference type="PANTHER" id="PTHR30469">
    <property type="entry name" value="MULTIDRUG RESISTANCE PROTEIN MDTA"/>
    <property type="match status" value="1"/>
</dbReference>
<dbReference type="Pfam" id="PF25989">
    <property type="entry name" value="YknX_C"/>
    <property type="match status" value="1"/>
</dbReference>
<evidence type="ECO:0000313" key="5">
    <source>
        <dbReference type="Proteomes" id="UP000286287"/>
    </source>
</evidence>
<dbReference type="OrthoDB" id="63287at2"/>
<feature type="region of interest" description="Disordered" evidence="2">
    <location>
        <begin position="436"/>
        <end position="465"/>
    </location>
</feature>
<keyword evidence="5" id="KW-1185">Reference proteome</keyword>
<organism evidence="4 5">
    <name type="scientific">Deinococcus cavernae</name>
    <dbReference type="NCBI Taxonomy" id="2320857"/>
    <lineage>
        <taxon>Bacteria</taxon>
        <taxon>Thermotogati</taxon>
        <taxon>Deinococcota</taxon>
        <taxon>Deinococci</taxon>
        <taxon>Deinococcales</taxon>
        <taxon>Deinococcaceae</taxon>
        <taxon>Deinococcus</taxon>
    </lineage>
</organism>
<evidence type="ECO:0000259" key="3">
    <source>
        <dbReference type="Pfam" id="PF25989"/>
    </source>
</evidence>
<dbReference type="SUPFAM" id="SSF111369">
    <property type="entry name" value="HlyD-like secretion proteins"/>
    <property type="match status" value="2"/>
</dbReference>
<feature type="domain" description="YknX-like C-terminal permuted SH3-like" evidence="3">
    <location>
        <begin position="379"/>
        <end position="443"/>
    </location>
</feature>
<dbReference type="Gene3D" id="2.40.50.100">
    <property type="match status" value="2"/>
</dbReference>
<protein>
    <submittedName>
        <fullName evidence="4">HlyD family efflux transporter periplasmic adaptor subunit</fullName>
    </submittedName>
</protein>
<dbReference type="Gene3D" id="1.10.287.470">
    <property type="entry name" value="Helix hairpin bin"/>
    <property type="match status" value="2"/>
</dbReference>
<feature type="coiled-coil region" evidence="1">
    <location>
        <begin position="143"/>
        <end position="202"/>
    </location>
</feature>
<evidence type="ECO:0000313" key="4">
    <source>
        <dbReference type="EMBL" id="RJF69159.1"/>
    </source>
</evidence>
<dbReference type="GO" id="GO:0015562">
    <property type="term" value="F:efflux transmembrane transporter activity"/>
    <property type="evidence" value="ECO:0007669"/>
    <property type="project" value="TreeGrafter"/>
</dbReference>
<evidence type="ECO:0000256" key="1">
    <source>
        <dbReference type="SAM" id="Coils"/>
    </source>
</evidence>
<dbReference type="Gene3D" id="2.40.420.20">
    <property type="match status" value="1"/>
</dbReference>
<dbReference type="EMBL" id="QYUJ01000030">
    <property type="protein sequence ID" value="RJF69159.1"/>
    <property type="molecule type" value="Genomic_DNA"/>
</dbReference>
<keyword evidence="1" id="KW-0175">Coiled coil</keyword>
<dbReference type="Gene3D" id="2.40.30.170">
    <property type="match status" value="1"/>
</dbReference>
<evidence type="ECO:0000256" key="2">
    <source>
        <dbReference type="SAM" id="MobiDB-lite"/>
    </source>
</evidence>
<feature type="region of interest" description="Disordered" evidence="2">
    <location>
        <begin position="1"/>
        <end position="84"/>
    </location>
</feature>
<comment type="caution">
    <text evidence="4">The sequence shown here is derived from an EMBL/GenBank/DDBJ whole genome shotgun (WGS) entry which is preliminary data.</text>
</comment>
<name>A0A418V097_9DEIO</name>
<accession>A0A418V097</accession>
<dbReference type="Proteomes" id="UP000286287">
    <property type="component" value="Unassembled WGS sequence"/>
</dbReference>
<feature type="compositionally biased region" description="Gly residues" evidence="2">
    <location>
        <begin position="446"/>
        <end position="465"/>
    </location>
</feature>
<dbReference type="InterPro" id="IPR058637">
    <property type="entry name" value="YknX-like_C"/>
</dbReference>